<dbReference type="GO" id="GO:0008168">
    <property type="term" value="F:methyltransferase activity"/>
    <property type="evidence" value="ECO:0007669"/>
    <property type="project" value="UniProtKB-KW"/>
</dbReference>
<keyword evidence="6" id="KW-1185">Reference proteome</keyword>
<dbReference type="PROSITE" id="PS51683">
    <property type="entry name" value="SAM_OMT_II"/>
    <property type="match status" value="1"/>
</dbReference>
<proteinExistence type="predicted"/>
<evidence type="ECO:0000256" key="3">
    <source>
        <dbReference type="ARBA" id="ARBA00022691"/>
    </source>
</evidence>
<dbReference type="EMBL" id="JAERRC010000019">
    <property type="protein sequence ID" value="MBL0705116.1"/>
    <property type="molecule type" value="Genomic_DNA"/>
</dbReference>
<dbReference type="GO" id="GO:0032259">
    <property type="term" value="P:methylation"/>
    <property type="evidence" value="ECO:0007669"/>
    <property type="project" value="UniProtKB-KW"/>
</dbReference>
<evidence type="ECO:0000256" key="1">
    <source>
        <dbReference type="ARBA" id="ARBA00022603"/>
    </source>
</evidence>
<dbReference type="SUPFAM" id="SSF46785">
    <property type="entry name" value="Winged helix' DNA-binding domain"/>
    <property type="match status" value="1"/>
</dbReference>
<comment type="caution">
    <text evidence="5">The sequence shown here is derived from an EMBL/GenBank/DDBJ whole genome shotgun (WGS) entry which is preliminary data.</text>
</comment>
<keyword evidence="1 5" id="KW-0489">Methyltransferase</keyword>
<dbReference type="RefSeq" id="WP_189695329.1">
    <property type="nucleotide sequence ID" value="NZ_BNCM01000023.1"/>
</dbReference>
<accession>A0ABS1K498</accession>
<dbReference type="PANTHER" id="PTHR43712:SF2">
    <property type="entry name" value="O-METHYLTRANSFERASE CICE"/>
    <property type="match status" value="1"/>
</dbReference>
<dbReference type="InterPro" id="IPR029063">
    <property type="entry name" value="SAM-dependent_MTases_sf"/>
</dbReference>
<dbReference type="CDD" id="cd02440">
    <property type="entry name" value="AdoMet_MTases"/>
    <property type="match status" value="1"/>
</dbReference>
<dbReference type="Proteomes" id="UP000639051">
    <property type="component" value="Unassembled WGS sequence"/>
</dbReference>
<reference evidence="5 6" key="1">
    <citation type="submission" date="2021-01" db="EMBL/GenBank/DDBJ databases">
        <title>Genome public.</title>
        <authorList>
            <person name="Liu C."/>
            <person name="Sun Q."/>
        </authorList>
    </citation>
    <scope>NUCLEOTIDE SEQUENCE [LARGE SCALE GENOMIC DNA]</scope>
    <source>
        <strain evidence="5 6">JC656</strain>
    </source>
</reference>
<dbReference type="Pfam" id="PF00891">
    <property type="entry name" value="Methyltransf_2"/>
    <property type="match status" value="1"/>
</dbReference>
<dbReference type="InterPro" id="IPR036390">
    <property type="entry name" value="WH_DNA-bd_sf"/>
</dbReference>
<dbReference type="Gene3D" id="1.10.10.10">
    <property type="entry name" value="Winged helix-like DNA-binding domain superfamily/Winged helix DNA-binding domain"/>
    <property type="match status" value="1"/>
</dbReference>
<name>A0ABS1K498_9MICC</name>
<feature type="domain" description="O-methyltransferase C-terminal" evidence="4">
    <location>
        <begin position="144"/>
        <end position="341"/>
    </location>
</feature>
<gene>
    <name evidence="5" type="ORF">JJE72_06290</name>
</gene>
<dbReference type="InterPro" id="IPR001077">
    <property type="entry name" value="COMT_C"/>
</dbReference>
<evidence type="ECO:0000259" key="4">
    <source>
        <dbReference type="Pfam" id="PF00891"/>
    </source>
</evidence>
<protein>
    <submittedName>
        <fullName evidence="5">Methyltransferase domain-containing protein</fullName>
    </submittedName>
</protein>
<sequence length="366" mass="40180">MTSVNPEEAATRESRGLERPAFDILGRLVFGAAAFQTLRAACETGLLEQLIDAPDGFDRDEIGERIGLRGRWLDTLLTAAAATELIRRGPDGRYLVAAEVAPAVRSVEWSLFTATVAFEHHFSYRGISMFTEALVRETNAGIENFPGHPGDSLYVRYASDPQLRQVFYTYMRAWSRIGGPVLWDELVEIAPTRMLDIGGGDGVHAIATASRLPGLEVTVLDLPENVDVAQKRIAEQGLADRIRVVGGDMFVGPFPEGHDLVLFAHQLVIWTEEENLGLLRRTNAALPLGGTVVIFSSMTDDTEDGPFVAAMASLYHTAIPVEGGRIYPWSAYEDWLTATGFGEVRRIRSDTWTPHGVIVARKVADI</sequence>
<keyword evidence="2" id="KW-0808">Transferase</keyword>
<dbReference type="InterPro" id="IPR036388">
    <property type="entry name" value="WH-like_DNA-bd_sf"/>
</dbReference>
<organism evidence="5 6">
    <name type="scientific">Sinomonas cellulolyticus</name>
    <dbReference type="NCBI Taxonomy" id="2801916"/>
    <lineage>
        <taxon>Bacteria</taxon>
        <taxon>Bacillati</taxon>
        <taxon>Actinomycetota</taxon>
        <taxon>Actinomycetes</taxon>
        <taxon>Micrococcales</taxon>
        <taxon>Micrococcaceae</taxon>
        <taxon>Sinomonas</taxon>
    </lineage>
</organism>
<dbReference type="SUPFAM" id="SSF53335">
    <property type="entry name" value="S-adenosyl-L-methionine-dependent methyltransferases"/>
    <property type="match status" value="1"/>
</dbReference>
<evidence type="ECO:0000256" key="2">
    <source>
        <dbReference type="ARBA" id="ARBA00022679"/>
    </source>
</evidence>
<dbReference type="Gene3D" id="1.20.58.1390">
    <property type="match status" value="1"/>
</dbReference>
<dbReference type="PANTHER" id="PTHR43712">
    <property type="entry name" value="PUTATIVE (AFU_ORTHOLOGUE AFUA_4G14580)-RELATED"/>
    <property type="match status" value="1"/>
</dbReference>
<evidence type="ECO:0000313" key="5">
    <source>
        <dbReference type="EMBL" id="MBL0705116.1"/>
    </source>
</evidence>
<evidence type="ECO:0000313" key="6">
    <source>
        <dbReference type="Proteomes" id="UP000639051"/>
    </source>
</evidence>
<keyword evidence="3" id="KW-0949">S-adenosyl-L-methionine</keyword>
<dbReference type="InterPro" id="IPR016461">
    <property type="entry name" value="COMT-like"/>
</dbReference>
<dbReference type="Gene3D" id="3.40.50.150">
    <property type="entry name" value="Vaccinia Virus protein VP39"/>
    <property type="match status" value="1"/>
</dbReference>